<sequence>MNKWLSGNLGRIARDLLNSFLKGAASGATQDRRRRRRTPSSSATYPGDFRGTPRITYRPSDDGDADPGEIVWTWVPYEEDHTRGKDRPVLLIGRDRGWLLGLQLTSQDHDLDKRQEARQGRKWVDIGVGPWDDKGRPSEVRVNRIIRVHPDKVRRIGAILDEKRFQKVATAVRSAL</sequence>
<evidence type="ECO:0000313" key="3">
    <source>
        <dbReference type="Proteomes" id="UP000280935"/>
    </source>
</evidence>
<organism evidence="2 3">
    <name type="scientific">Arachnia propionica</name>
    <dbReference type="NCBI Taxonomy" id="1750"/>
    <lineage>
        <taxon>Bacteria</taxon>
        <taxon>Bacillati</taxon>
        <taxon>Actinomycetota</taxon>
        <taxon>Actinomycetes</taxon>
        <taxon>Propionibacteriales</taxon>
        <taxon>Propionibacteriaceae</taxon>
        <taxon>Arachnia</taxon>
    </lineage>
</organism>
<accession>A0A3P1WRA3</accession>
<evidence type="ECO:0000256" key="1">
    <source>
        <dbReference type="SAM" id="MobiDB-lite"/>
    </source>
</evidence>
<dbReference type="Proteomes" id="UP000280935">
    <property type="component" value="Unassembled WGS sequence"/>
</dbReference>
<dbReference type="OrthoDB" id="5184628at2"/>
<reference evidence="2 3" key="1">
    <citation type="submission" date="2018-11" db="EMBL/GenBank/DDBJ databases">
        <title>Genomes From Bacteria Associated with the Canine Oral Cavity: a Test Case for Automated Genome-Based Taxonomic Assignment.</title>
        <authorList>
            <person name="Coil D.A."/>
            <person name="Jospin G."/>
            <person name="Darling A.E."/>
            <person name="Wallis C."/>
            <person name="Davis I.J."/>
            <person name="Harris S."/>
            <person name="Eisen J.A."/>
            <person name="Holcombe L.J."/>
            <person name="O'Flynn C."/>
        </authorList>
    </citation>
    <scope>NUCLEOTIDE SEQUENCE [LARGE SCALE GENOMIC DNA]</scope>
    <source>
        <strain evidence="2 3">OH2822_COT-296</strain>
    </source>
</reference>
<dbReference type="RefSeq" id="WP_125228259.1">
    <property type="nucleotide sequence ID" value="NZ_RQYT01000022.1"/>
</dbReference>
<dbReference type="EMBL" id="RQYT01000022">
    <property type="protein sequence ID" value="RRD49134.1"/>
    <property type="molecule type" value="Genomic_DNA"/>
</dbReference>
<evidence type="ECO:0000313" key="2">
    <source>
        <dbReference type="EMBL" id="RRD49134.1"/>
    </source>
</evidence>
<comment type="caution">
    <text evidence="2">The sequence shown here is derived from an EMBL/GenBank/DDBJ whole genome shotgun (WGS) entry which is preliminary data.</text>
</comment>
<proteinExistence type="predicted"/>
<name>A0A3P1WRA3_9ACTN</name>
<dbReference type="InterPro" id="IPR003477">
    <property type="entry name" value="PemK-like"/>
</dbReference>
<protein>
    <submittedName>
        <fullName evidence="2">Type II toxin-antitoxin system PemK/MazF family toxin</fullName>
    </submittedName>
</protein>
<gene>
    <name evidence="2" type="ORF">EII35_09630</name>
</gene>
<dbReference type="AlphaFoldDB" id="A0A3P1WRA3"/>
<dbReference type="Pfam" id="PF02452">
    <property type="entry name" value="PemK_toxin"/>
    <property type="match status" value="1"/>
</dbReference>
<dbReference type="SUPFAM" id="SSF50118">
    <property type="entry name" value="Cell growth inhibitor/plasmid maintenance toxic component"/>
    <property type="match status" value="1"/>
</dbReference>
<dbReference type="GO" id="GO:0003677">
    <property type="term" value="F:DNA binding"/>
    <property type="evidence" value="ECO:0007669"/>
    <property type="project" value="InterPro"/>
</dbReference>
<feature type="region of interest" description="Disordered" evidence="1">
    <location>
        <begin position="27"/>
        <end position="64"/>
    </location>
</feature>